<gene>
    <name evidence="1" type="ORF">Bca52824_095001</name>
</gene>
<organism evidence="1 2">
    <name type="scientific">Brassica carinata</name>
    <name type="common">Ethiopian mustard</name>
    <name type="synonym">Abyssinian cabbage</name>
    <dbReference type="NCBI Taxonomy" id="52824"/>
    <lineage>
        <taxon>Eukaryota</taxon>
        <taxon>Viridiplantae</taxon>
        <taxon>Streptophyta</taxon>
        <taxon>Embryophyta</taxon>
        <taxon>Tracheophyta</taxon>
        <taxon>Spermatophyta</taxon>
        <taxon>Magnoliopsida</taxon>
        <taxon>eudicotyledons</taxon>
        <taxon>Gunneridae</taxon>
        <taxon>Pentapetalae</taxon>
        <taxon>rosids</taxon>
        <taxon>malvids</taxon>
        <taxon>Brassicales</taxon>
        <taxon>Brassicaceae</taxon>
        <taxon>Brassiceae</taxon>
        <taxon>Brassica</taxon>
    </lineage>
</organism>
<comment type="caution">
    <text evidence="1">The sequence shown here is derived from an EMBL/GenBank/DDBJ whole genome shotgun (WGS) entry which is preliminary data.</text>
</comment>
<dbReference type="EMBL" id="JAAMPC010000255">
    <property type="protein sequence ID" value="KAG2243157.1"/>
    <property type="molecule type" value="Genomic_DNA"/>
</dbReference>
<reference evidence="1 2" key="1">
    <citation type="submission" date="2020-02" db="EMBL/GenBank/DDBJ databases">
        <authorList>
            <person name="Ma Q."/>
            <person name="Huang Y."/>
            <person name="Song X."/>
            <person name="Pei D."/>
        </authorList>
    </citation>
    <scope>NUCLEOTIDE SEQUENCE [LARGE SCALE GENOMIC DNA]</scope>
    <source>
        <strain evidence="1">Sxm20200214</strain>
        <tissue evidence="1">Leaf</tissue>
    </source>
</reference>
<accession>A0A8X7P2I8</accession>
<evidence type="ECO:0000313" key="1">
    <source>
        <dbReference type="EMBL" id="KAG2243157.1"/>
    </source>
</evidence>
<evidence type="ECO:0008006" key="3">
    <source>
        <dbReference type="Google" id="ProtNLM"/>
    </source>
</evidence>
<name>A0A8X7P2I8_BRACI</name>
<dbReference type="AlphaFoldDB" id="A0A8X7P2I8"/>
<evidence type="ECO:0000313" key="2">
    <source>
        <dbReference type="Proteomes" id="UP000886595"/>
    </source>
</evidence>
<protein>
    <recommendedName>
        <fullName evidence="3">Pentatricopeptide repeat-containing protein</fullName>
    </recommendedName>
</protein>
<keyword evidence="2" id="KW-1185">Reference proteome</keyword>
<sequence>MKSDGLKLSSTIVQCTHAQKDGLKLSLLALSSLMKAVIRVDKFQNVRIVYEEMIMAGCKPDRKARSLRRSALRYMKQLLRAS</sequence>
<proteinExistence type="predicted"/>
<dbReference type="Proteomes" id="UP000886595">
    <property type="component" value="Unassembled WGS sequence"/>
</dbReference>